<dbReference type="PANTHER" id="PTHR38420">
    <property type="entry name" value="AP-4-A PHOSPHORYLASE II"/>
    <property type="match status" value="1"/>
</dbReference>
<feature type="domain" description="Ap4A phosphorylase 1/2 N-terminal" evidence="2">
    <location>
        <begin position="50"/>
        <end position="179"/>
    </location>
</feature>
<dbReference type="GO" id="GO:0009117">
    <property type="term" value="P:nucleotide metabolic process"/>
    <property type="evidence" value="ECO:0007669"/>
    <property type="project" value="InterPro"/>
</dbReference>
<reference evidence="3 4" key="1">
    <citation type="submission" date="2015-01" db="EMBL/GenBank/DDBJ databases">
        <title>The Genome Sequence of Capronia semiimmersa CBS27337.</title>
        <authorList>
            <consortium name="The Broad Institute Genomics Platform"/>
            <person name="Cuomo C."/>
            <person name="de Hoog S."/>
            <person name="Gorbushina A."/>
            <person name="Stielow B."/>
            <person name="Teixiera M."/>
            <person name="Abouelleil A."/>
            <person name="Chapman S.B."/>
            <person name="Priest M."/>
            <person name="Young S.K."/>
            <person name="Wortman J."/>
            <person name="Nusbaum C."/>
            <person name="Birren B."/>
        </authorList>
    </citation>
    <scope>NUCLEOTIDE SEQUENCE [LARGE SCALE GENOMIC DNA]</scope>
    <source>
        <strain evidence="3 4">CBS 27337</strain>
    </source>
</reference>
<dbReference type="EMBL" id="KN846961">
    <property type="protein sequence ID" value="KIW64654.1"/>
    <property type="molecule type" value="Genomic_DNA"/>
</dbReference>
<evidence type="ECO:0000313" key="4">
    <source>
        <dbReference type="Proteomes" id="UP000054266"/>
    </source>
</evidence>
<proteinExistence type="predicted"/>
<dbReference type="Pfam" id="PF19327">
    <property type="entry name" value="Ap4A_phos_N"/>
    <property type="match status" value="1"/>
</dbReference>
<gene>
    <name evidence="3" type="ORF">PV04_09573</name>
</gene>
<dbReference type="STRING" id="5601.A0A0D2FCS9"/>
<dbReference type="GO" id="GO:0003877">
    <property type="term" value="F:ATP:ADP adenylyltransferase activity"/>
    <property type="evidence" value="ECO:0007669"/>
    <property type="project" value="InterPro"/>
</dbReference>
<dbReference type="EMBL" id="KN846961">
    <property type="protein sequence ID" value="KIW64655.1"/>
    <property type="molecule type" value="Genomic_DNA"/>
</dbReference>
<dbReference type="AlphaFoldDB" id="A0A0D2FCS9"/>
<feature type="domain" description="ATP adenylyltransferase C-terminal" evidence="1">
    <location>
        <begin position="203"/>
        <end position="306"/>
    </location>
</feature>
<evidence type="ECO:0000259" key="1">
    <source>
        <dbReference type="Pfam" id="PF09830"/>
    </source>
</evidence>
<dbReference type="SUPFAM" id="SSF54197">
    <property type="entry name" value="HIT-like"/>
    <property type="match status" value="1"/>
</dbReference>
<keyword evidence="4" id="KW-1185">Reference proteome</keyword>
<evidence type="ECO:0000313" key="3">
    <source>
        <dbReference type="EMBL" id="KIW64655.1"/>
    </source>
</evidence>
<dbReference type="InterPro" id="IPR045759">
    <property type="entry name" value="Ap4A_phos1/2_N"/>
</dbReference>
<name>A0A0D2FCS9_9EURO</name>
<dbReference type="InterPro" id="IPR043171">
    <property type="entry name" value="Ap4A_phos1/2-like"/>
</dbReference>
<accession>A0A0D2FCS9</accession>
<evidence type="ECO:0000259" key="2">
    <source>
        <dbReference type="Pfam" id="PF19327"/>
    </source>
</evidence>
<sequence>MEGETTKYHDQDVRSIEALSLPADLEALCRIRFDQLVARAQLIYEPSIGETVEDQGFKLNFRFVPHLRRKPITPADAPERTTGKGHNPFLNPPPSEVLSPVGPSHLLLVNKFSVYRPSLLLITREFVPQAEGLNRNDLAAAWTLLCHFKEPYMMIYNCGFESGSSQGHRHMQLWPYPDEQELGFELFPSKAESDVKVTEHISNVPHKHFVLRLPANADLTALVQAYDKLLRRVRQSHDEAGEGTDYNVILVKEWMCMIPRRHSGLDRGAGANSAAMLGLVWIVTKAEREVWNSAGPAEYFKYLGLPR</sequence>
<dbReference type="GO" id="GO:0005524">
    <property type="term" value="F:ATP binding"/>
    <property type="evidence" value="ECO:0007669"/>
    <property type="project" value="InterPro"/>
</dbReference>
<dbReference type="EMBL" id="KN846961">
    <property type="protein sequence ID" value="KIW64653.1"/>
    <property type="molecule type" value="Genomic_DNA"/>
</dbReference>
<dbReference type="Proteomes" id="UP000054266">
    <property type="component" value="Unassembled WGS sequence"/>
</dbReference>
<protein>
    <submittedName>
        <fullName evidence="3">Uncharacterized protein</fullName>
    </submittedName>
</protein>
<dbReference type="Pfam" id="PF09830">
    <property type="entry name" value="ATP_transf"/>
    <property type="match status" value="1"/>
</dbReference>
<organism evidence="3 4">
    <name type="scientific">Phialophora macrospora</name>
    <dbReference type="NCBI Taxonomy" id="1851006"/>
    <lineage>
        <taxon>Eukaryota</taxon>
        <taxon>Fungi</taxon>
        <taxon>Dikarya</taxon>
        <taxon>Ascomycota</taxon>
        <taxon>Pezizomycotina</taxon>
        <taxon>Eurotiomycetes</taxon>
        <taxon>Chaetothyriomycetidae</taxon>
        <taxon>Chaetothyriales</taxon>
        <taxon>Herpotrichiellaceae</taxon>
        <taxon>Phialophora</taxon>
    </lineage>
</organism>
<dbReference type="Gene3D" id="3.30.428.70">
    <property type="match status" value="1"/>
</dbReference>
<dbReference type="InterPro" id="IPR036265">
    <property type="entry name" value="HIT-like_sf"/>
</dbReference>
<dbReference type="InterPro" id="IPR019200">
    <property type="entry name" value="ATP_adenylylTrfase_C"/>
</dbReference>
<dbReference type="PANTHER" id="PTHR38420:SF1">
    <property type="entry name" value="PUTATIVE (AFU_ORTHOLOGUE AFUA_5G14690)-RELATED"/>
    <property type="match status" value="1"/>
</dbReference>
<dbReference type="HOGENOM" id="CLU_049915_0_0_1"/>
<dbReference type="InterPro" id="IPR009163">
    <property type="entry name" value="Ap4A_phos1/2"/>
</dbReference>